<sequence length="96" mass="10095">MSETEDPKPASAEPAAPAPSAFTPPAPEFDYTDGGVPTFDFVKDRIEKRAATAEGTTELAGLGTGQDMAALDKKLADRDEAAKGKLAEIRKAMRGE</sequence>
<keyword evidence="3" id="KW-1185">Reference proteome</keyword>
<proteinExistence type="predicted"/>
<evidence type="ECO:0000256" key="1">
    <source>
        <dbReference type="SAM" id="MobiDB-lite"/>
    </source>
</evidence>
<reference evidence="2 3" key="1">
    <citation type="journal article" date="2019" name="Int. J. Syst. Evol. Microbiol.">
        <title>The Global Catalogue of Microorganisms (GCM) 10K type strain sequencing project: providing services to taxonomists for standard genome sequencing and annotation.</title>
        <authorList>
            <consortium name="The Broad Institute Genomics Platform"/>
            <consortium name="The Broad Institute Genome Sequencing Center for Infectious Disease"/>
            <person name="Wu L."/>
            <person name="Ma J."/>
        </authorList>
    </citation>
    <scope>NUCLEOTIDE SEQUENCE [LARGE SCALE GENOMIC DNA]</scope>
    <source>
        <strain evidence="2 3">JCM 14545</strain>
    </source>
</reference>
<accession>A0ABN2QTK8</accession>
<name>A0ABN2QTK8_9PSEU</name>
<dbReference type="Proteomes" id="UP001501116">
    <property type="component" value="Unassembled WGS sequence"/>
</dbReference>
<dbReference type="RefSeq" id="WP_344418030.1">
    <property type="nucleotide sequence ID" value="NZ_BAAANN010000010.1"/>
</dbReference>
<comment type="caution">
    <text evidence="2">The sequence shown here is derived from an EMBL/GenBank/DDBJ whole genome shotgun (WGS) entry which is preliminary data.</text>
</comment>
<evidence type="ECO:0008006" key="4">
    <source>
        <dbReference type="Google" id="ProtNLM"/>
    </source>
</evidence>
<evidence type="ECO:0000313" key="3">
    <source>
        <dbReference type="Proteomes" id="UP001501116"/>
    </source>
</evidence>
<organism evidence="2 3">
    <name type="scientific">Amycolatopsis minnesotensis</name>
    <dbReference type="NCBI Taxonomy" id="337894"/>
    <lineage>
        <taxon>Bacteria</taxon>
        <taxon>Bacillati</taxon>
        <taxon>Actinomycetota</taxon>
        <taxon>Actinomycetes</taxon>
        <taxon>Pseudonocardiales</taxon>
        <taxon>Pseudonocardiaceae</taxon>
        <taxon>Amycolatopsis</taxon>
    </lineage>
</organism>
<evidence type="ECO:0000313" key="2">
    <source>
        <dbReference type="EMBL" id="GAA1957842.1"/>
    </source>
</evidence>
<dbReference type="EMBL" id="BAAANN010000010">
    <property type="protein sequence ID" value="GAA1957842.1"/>
    <property type="molecule type" value="Genomic_DNA"/>
</dbReference>
<feature type="region of interest" description="Disordered" evidence="1">
    <location>
        <begin position="1"/>
        <end position="35"/>
    </location>
</feature>
<gene>
    <name evidence="2" type="ORF">GCM10009754_30070</name>
</gene>
<feature type="compositionally biased region" description="Low complexity" evidence="1">
    <location>
        <begin position="9"/>
        <end position="21"/>
    </location>
</feature>
<protein>
    <recommendedName>
        <fullName evidence="4">PspA domain-containing protein</fullName>
    </recommendedName>
</protein>